<dbReference type="Gene3D" id="2.170.140.10">
    <property type="entry name" value="Chitin binding domain"/>
    <property type="match status" value="1"/>
</dbReference>
<feature type="domain" description="Chitin-binding type-2" evidence="2">
    <location>
        <begin position="50"/>
        <end position="112"/>
    </location>
</feature>
<dbReference type="SUPFAM" id="SSF57625">
    <property type="entry name" value="Invertebrate chitin-binding proteins"/>
    <property type="match status" value="1"/>
</dbReference>
<dbReference type="Proteomes" id="UP000728032">
    <property type="component" value="Unassembled WGS sequence"/>
</dbReference>
<dbReference type="OrthoDB" id="6511399at2759"/>
<evidence type="ECO:0000313" key="4">
    <source>
        <dbReference type="Proteomes" id="UP000728032"/>
    </source>
</evidence>
<dbReference type="InterPro" id="IPR002557">
    <property type="entry name" value="Chitin-bd_dom"/>
</dbReference>
<feature type="region of interest" description="Disordered" evidence="1">
    <location>
        <begin position="110"/>
        <end position="136"/>
    </location>
</feature>
<sequence length="219" mass="24920">MHVSGLVYSNRSAPTVHQLRPVVVGYGSSGQSWSAVISYDFVCSLEDIENTHCIGPKDCLYPHPKECNKFIRCEVSTDGVTGEPTVKDCPAGLEWNDNKKECDWPIHSTCPREPSTKPPTQSPTQKPQPTPQPPESAHQCLLRINMEVAECSQNVEIPDHSAQQFDCCKIWIQYECSIQLSQRWVSDTVFVTYNIYNTKILTVPDHLAWHMIYRWNQLN</sequence>
<dbReference type="GO" id="GO:0008061">
    <property type="term" value="F:chitin binding"/>
    <property type="evidence" value="ECO:0007669"/>
    <property type="project" value="InterPro"/>
</dbReference>
<dbReference type="InterPro" id="IPR036508">
    <property type="entry name" value="Chitin-bd_dom_sf"/>
</dbReference>
<reference evidence="3" key="1">
    <citation type="submission" date="2020-11" db="EMBL/GenBank/DDBJ databases">
        <authorList>
            <person name="Tran Van P."/>
        </authorList>
    </citation>
    <scope>NUCLEOTIDE SEQUENCE</scope>
</reference>
<dbReference type="PROSITE" id="PS50940">
    <property type="entry name" value="CHIT_BIND_II"/>
    <property type="match status" value="1"/>
</dbReference>
<accession>A0A7R9QIT1</accession>
<keyword evidence="4" id="KW-1185">Reference proteome</keyword>
<name>A0A7R9QIT1_9ACAR</name>
<dbReference type="AlphaFoldDB" id="A0A7R9QIT1"/>
<dbReference type="EMBL" id="OC917198">
    <property type="protein sequence ID" value="CAD7646441.1"/>
    <property type="molecule type" value="Genomic_DNA"/>
</dbReference>
<protein>
    <recommendedName>
        <fullName evidence="2">Chitin-binding type-2 domain-containing protein</fullName>
    </recommendedName>
</protein>
<dbReference type="GO" id="GO:0005576">
    <property type="term" value="C:extracellular region"/>
    <property type="evidence" value="ECO:0007669"/>
    <property type="project" value="InterPro"/>
</dbReference>
<evidence type="ECO:0000259" key="2">
    <source>
        <dbReference type="PROSITE" id="PS50940"/>
    </source>
</evidence>
<organism evidence="3">
    <name type="scientific">Oppiella nova</name>
    <dbReference type="NCBI Taxonomy" id="334625"/>
    <lineage>
        <taxon>Eukaryota</taxon>
        <taxon>Metazoa</taxon>
        <taxon>Ecdysozoa</taxon>
        <taxon>Arthropoda</taxon>
        <taxon>Chelicerata</taxon>
        <taxon>Arachnida</taxon>
        <taxon>Acari</taxon>
        <taxon>Acariformes</taxon>
        <taxon>Sarcoptiformes</taxon>
        <taxon>Oribatida</taxon>
        <taxon>Brachypylina</taxon>
        <taxon>Oppioidea</taxon>
        <taxon>Oppiidae</taxon>
        <taxon>Oppiella</taxon>
    </lineage>
</organism>
<gene>
    <name evidence="3" type="ORF">ONB1V03_LOCUS5733</name>
</gene>
<proteinExistence type="predicted"/>
<evidence type="ECO:0000256" key="1">
    <source>
        <dbReference type="SAM" id="MobiDB-lite"/>
    </source>
</evidence>
<evidence type="ECO:0000313" key="3">
    <source>
        <dbReference type="EMBL" id="CAD7646441.1"/>
    </source>
</evidence>
<dbReference type="Pfam" id="PF01607">
    <property type="entry name" value="CBM_14"/>
    <property type="match status" value="1"/>
</dbReference>
<dbReference type="SMART" id="SM00494">
    <property type="entry name" value="ChtBD2"/>
    <property type="match status" value="1"/>
</dbReference>
<feature type="compositionally biased region" description="Pro residues" evidence="1">
    <location>
        <begin position="116"/>
        <end position="134"/>
    </location>
</feature>
<dbReference type="EMBL" id="CAJPVJ010002373">
    <property type="protein sequence ID" value="CAG2166206.1"/>
    <property type="molecule type" value="Genomic_DNA"/>
</dbReference>